<dbReference type="PANTHER" id="PTHR24348:SF22">
    <property type="entry name" value="NON-SPECIFIC SERINE_THREONINE PROTEIN KINASE"/>
    <property type="match status" value="1"/>
</dbReference>
<dbReference type="eggNOG" id="KOG0193">
    <property type="taxonomic scope" value="Eukaryota"/>
</dbReference>
<dbReference type="GO" id="GO:0005524">
    <property type="term" value="F:ATP binding"/>
    <property type="evidence" value="ECO:0007669"/>
    <property type="project" value="UniProtKB-KW"/>
</dbReference>
<keyword evidence="8" id="KW-0067">ATP-binding</keyword>
<dbReference type="HOGENOM" id="CLU_495740_0_0_1"/>
<dbReference type="GO" id="GO:0005576">
    <property type="term" value="C:extracellular region"/>
    <property type="evidence" value="ECO:0007669"/>
    <property type="project" value="UniProtKB-SubCell"/>
</dbReference>
<sequence>GNEIINKFIQNSQLSAKNHFQLLEWIPYEKFRNISYATEGKFGKVYSANWKDGYITYWNKKKNQWKRDGKTTVALKTLNNSQNITLEFINQVMLHLKIQEYKLSDQIIKCHGITRDPKTKDYIIVMNYVKIGYLPNFLTKKKKKLYKQHKLHENNLNMSLKLWRYKIMILQRISAGLKRTHSRKLILRDFHIEDTVCNNCITDMRLCKPENHKKFENVENNMYDVLLNLAPEILRGQDCTQFSDIYSFGITMYEMISEFTLYNNNNAHGLCLVLDICEELKSEINIKVPQLLLNLIKNCLDVNPLDRPNANDLLNFFDKWLKELNRYIKGIENQAEATKTELIKQIEEIEKVKNINENPSPDNISDKDYSDNSSNDSEDNDFEEYSDDDFTYIDIYKTIGHLKNAIKEKKSVALGNIDANTPKLWKVNIPESKKHEINEGIDIKEKFRGISTSSCNASTRYHWNHRWTTSIPMKRLGESQDSNCESVAPFERDFWNDLPKVQIVLKSSDGPLSKYMRVENSEIVLNDYVMLNSQDGLIVDGESVTDSRVQ</sequence>
<dbReference type="GO" id="GO:0005776">
    <property type="term" value="C:autophagosome"/>
    <property type="evidence" value="ECO:0007669"/>
    <property type="project" value="TreeGrafter"/>
</dbReference>
<dbReference type="AlphaFoldDB" id="U9UI53"/>
<feature type="domain" description="Protein kinase" evidence="11">
    <location>
        <begin position="31"/>
        <end position="321"/>
    </location>
</feature>
<evidence type="ECO:0000256" key="7">
    <source>
        <dbReference type="ARBA" id="ARBA00022777"/>
    </source>
</evidence>
<dbReference type="Gene3D" id="1.10.510.10">
    <property type="entry name" value="Transferase(Phosphotransferase) domain 1"/>
    <property type="match status" value="1"/>
</dbReference>
<comment type="subcellular location">
    <subcellularLocation>
        <location evidence="1">Host cell</location>
    </subcellularLocation>
    <subcellularLocation>
        <location evidence="2">Secreted</location>
    </subcellularLocation>
</comment>
<evidence type="ECO:0000256" key="8">
    <source>
        <dbReference type="ARBA" id="ARBA00022840"/>
    </source>
</evidence>
<dbReference type="Pfam" id="PF20147">
    <property type="entry name" value="Crinkler"/>
    <property type="match status" value="1"/>
</dbReference>
<evidence type="ECO:0000256" key="3">
    <source>
        <dbReference type="ARBA" id="ARBA00012513"/>
    </source>
</evidence>
<dbReference type="EMBL" id="KI279376">
    <property type="protein sequence ID" value="ESA18263.1"/>
    <property type="molecule type" value="Genomic_DNA"/>
</dbReference>
<dbReference type="Pfam" id="PF07714">
    <property type="entry name" value="PK_Tyr_Ser-Thr"/>
    <property type="match status" value="1"/>
</dbReference>
<proteinExistence type="predicted"/>
<evidence type="ECO:0000256" key="5">
    <source>
        <dbReference type="ARBA" id="ARBA00022679"/>
    </source>
</evidence>
<keyword evidence="5" id="KW-0808">Transferase</keyword>
<protein>
    <recommendedName>
        <fullName evidence="3">non-specific serine/threonine protein kinase</fullName>
        <ecNumber evidence="3">2.7.11.1</ecNumber>
    </recommendedName>
</protein>
<gene>
    <name evidence="12" type="ORF">GLOINDRAFT_20892</name>
</gene>
<dbReference type="EC" id="2.7.11.1" evidence="3"/>
<dbReference type="InterPro" id="IPR045379">
    <property type="entry name" value="Crinkler_N"/>
</dbReference>
<dbReference type="PROSITE" id="PS50011">
    <property type="entry name" value="PROTEIN_KINASE_DOM"/>
    <property type="match status" value="1"/>
</dbReference>
<dbReference type="PANTHER" id="PTHR24348">
    <property type="entry name" value="SERINE/THREONINE-PROTEIN KINASE UNC-51-RELATED"/>
    <property type="match status" value="1"/>
</dbReference>
<dbReference type="GO" id="GO:0000407">
    <property type="term" value="C:phagophore assembly site"/>
    <property type="evidence" value="ECO:0007669"/>
    <property type="project" value="TreeGrafter"/>
</dbReference>
<dbReference type="GO" id="GO:0043657">
    <property type="term" value="C:host cell"/>
    <property type="evidence" value="ECO:0007669"/>
    <property type="project" value="UniProtKB-SubCell"/>
</dbReference>
<dbReference type="InterPro" id="IPR011009">
    <property type="entry name" value="Kinase-like_dom_sf"/>
</dbReference>
<keyword evidence="7" id="KW-0418">Kinase</keyword>
<dbReference type="GO" id="GO:0016020">
    <property type="term" value="C:membrane"/>
    <property type="evidence" value="ECO:0007669"/>
    <property type="project" value="TreeGrafter"/>
</dbReference>
<evidence type="ECO:0000313" key="12">
    <source>
        <dbReference type="EMBL" id="ESA18263.1"/>
    </source>
</evidence>
<dbReference type="GO" id="GO:0000045">
    <property type="term" value="P:autophagosome assembly"/>
    <property type="evidence" value="ECO:0007669"/>
    <property type="project" value="TreeGrafter"/>
</dbReference>
<dbReference type="InterPro" id="IPR045269">
    <property type="entry name" value="Atg1-like"/>
</dbReference>
<feature type="non-terminal residue" evidence="12">
    <location>
        <position position="1"/>
    </location>
</feature>
<evidence type="ECO:0000256" key="1">
    <source>
        <dbReference type="ARBA" id="ARBA00004340"/>
    </source>
</evidence>
<evidence type="ECO:0000259" key="11">
    <source>
        <dbReference type="PROSITE" id="PS50011"/>
    </source>
</evidence>
<organism evidence="12">
    <name type="scientific">Rhizophagus irregularis (strain DAOM 181602 / DAOM 197198 / MUCL 43194)</name>
    <name type="common">Arbuscular mycorrhizal fungus</name>
    <name type="synonym">Glomus intraradices</name>
    <dbReference type="NCBI Taxonomy" id="747089"/>
    <lineage>
        <taxon>Eukaryota</taxon>
        <taxon>Fungi</taxon>
        <taxon>Fungi incertae sedis</taxon>
        <taxon>Mucoromycota</taxon>
        <taxon>Glomeromycotina</taxon>
        <taxon>Glomeromycetes</taxon>
        <taxon>Glomerales</taxon>
        <taxon>Glomeraceae</taxon>
        <taxon>Rhizophagus</taxon>
    </lineage>
</organism>
<dbReference type="GO" id="GO:0005829">
    <property type="term" value="C:cytosol"/>
    <property type="evidence" value="ECO:0007669"/>
    <property type="project" value="TreeGrafter"/>
</dbReference>
<dbReference type="InterPro" id="IPR000719">
    <property type="entry name" value="Prot_kinase_dom"/>
</dbReference>
<evidence type="ECO:0000256" key="9">
    <source>
        <dbReference type="SAM" id="Coils"/>
    </source>
</evidence>
<evidence type="ECO:0000256" key="2">
    <source>
        <dbReference type="ARBA" id="ARBA00004613"/>
    </source>
</evidence>
<dbReference type="GO" id="GO:0010506">
    <property type="term" value="P:regulation of autophagy"/>
    <property type="evidence" value="ECO:0007669"/>
    <property type="project" value="InterPro"/>
</dbReference>
<dbReference type="GO" id="GO:0004674">
    <property type="term" value="F:protein serine/threonine kinase activity"/>
    <property type="evidence" value="ECO:0007669"/>
    <property type="project" value="UniProtKB-EC"/>
</dbReference>
<evidence type="ECO:0000256" key="6">
    <source>
        <dbReference type="ARBA" id="ARBA00022741"/>
    </source>
</evidence>
<dbReference type="VEuPathDB" id="FungiDB:RhiirFUN_000157"/>
<keyword evidence="6" id="KW-0547">Nucleotide-binding</keyword>
<evidence type="ECO:0000256" key="10">
    <source>
        <dbReference type="SAM" id="MobiDB-lite"/>
    </source>
</evidence>
<reference evidence="12" key="1">
    <citation type="submission" date="2013-07" db="EMBL/GenBank/DDBJ databases">
        <title>The genome of an arbuscular mycorrhizal fungus provides insights into the evolution of the oldest plant symbiosis.</title>
        <authorList>
            <consortium name="DOE Joint Genome Institute"/>
            <person name="Tisserant E."/>
            <person name="Malbreil M."/>
            <person name="Kuo A."/>
            <person name="Kohler A."/>
            <person name="Symeonidi A."/>
            <person name="Balestrini R."/>
            <person name="Charron P."/>
            <person name="Duensing N."/>
            <person name="Frei-dit-Frey N."/>
            <person name="Gianinazzi-Pearson V."/>
            <person name="Gilbert B."/>
            <person name="Handa Y."/>
            <person name="Hijri M."/>
            <person name="Kaul R."/>
            <person name="Kawaguchi M."/>
            <person name="Krajinski F."/>
            <person name="Lammers P."/>
            <person name="Lapierre D."/>
            <person name="Masclaux F.G."/>
            <person name="Murat C."/>
            <person name="Morin E."/>
            <person name="Ndikumana S."/>
            <person name="Pagni M."/>
            <person name="Petitpierre D."/>
            <person name="Requena N."/>
            <person name="Rosikiewicz P."/>
            <person name="Riley R."/>
            <person name="Saito K."/>
            <person name="San Clemente H."/>
            <person name="Shapiro H."/>
            <person name="van Tuinen D."/>
            <person name="Becard G."/>
            <person name="Bonfante P."/>
            <person name="Paszkowski U."/>
            <person name="Shachar-Hill Y."/>
            <person name="Young J.P."/>
            <person name="Sanders I.R."/>
            <person name="Henrissat B."/>
            <person name="Rensing S.A."/>
            <person name="Grigoriev I.V."/>
            <person name="Corradi N."/>
            <person name="Roux C."/>
            <person name="Martin F."/>
        </authorList>
    </citation>
    <scope>NUCLEOTIDE SEQUENCE</scope>
    <source>
        <strain evidence="12">DAOM 197198</strain>
    </source>
</reference>
<feature type="coiled-coil region" evidence="9">
    <location>
        <begin position="321"/>
        <end position="352"/>
    </location>
</feature>
<keyword evidence="4" id="KW-0964">Secreted</keyword>
<name>U9UI53_RHIID</name>
<evidence type="ECO:0000256" key="4">
    <source>
        <dbReference type="ARBA" id="ARBA00022525"/>
    </source>
</evidence>
<dbReference type="Gene3D" id="1.10.10.1010">
    <property type="entry name" value="Intein homing endonuclease, domain IV"/>
    <property type="match status" value="1"/>
</dbReference>
<keyword evidence="9" id="KW-0175">Coiled coil</keyword>
<dbReference type="InterPro" id="IPR001245">
    <property type="entry name" value="Ser-Thr/Tyr_kinase_cat_dom"/>
</dbReference>
<feature type="region of interest" description="Disordered" evidence="10">
    <location>
        <begin position="354"/>
        <end position="383"/>
    </location>
</feature>
<dbReference type="SUPFAM" id="SSF56112">
    <property type="entry name" value="Protein kinase-like (PK-like)"/>
    <property type="match status" value="1"/>
</dbReference>
<accession>U9UI53</accession>